<gene>
    <name evidence="8" type="ORF">HPP92_009658</name>
</gene>
<proteinExistence type="inferred from homology"/>
<keyword evidence="3" id="KW-0813">Transport</keyword>
<comment type="similarity">
    <text evidence="2">Belongs to the YSL (TC 2.A.67.2) family.</text>
</comment>
<feature type="transmembrane region" description="Helical" evidence="7">
    <location>
        <begin position="53"/>
        <end position="86"/>
    </location>
</feature>
<comment type="subcellular location">
    <subcellularLocation>
        <location evidence="1">Membrane</location>
        <topology evidence="1">Multi-pass membrane protein</topology>
    </subcellularLocation>
</comment>
<dbReference type="EMBL" id="JADCNM010000004">
    <property type="protein sequence ID" value="KAG0487563.1"/>
    <property type="molecule type" value="Genomic_DNA"/>
</dbReference>
<keyword evidence="4 7" id="KW-0812">Transmembrane</keyword>
<evidence type="ECO:0000313" key="8">
    <source>
        <dbReference type="EMBL" id="KAG0487563.1"/>
    </source>
</evidence>
<dbReference type="Pfam" id="PF03169">
    <property type="entry name" value="OPT"/>
    <property type="match status" value="1"/>
</dbReference>
<feature type="transmembrane region" description="Helical" evidence="7">
    <location>
        <begin position="203"/>
        <end position="225"/>
    </location>
</feature>
<dbReference type="Proteomes" id="UP000639772">
    <property type="component" value="Unassembled WGS sequence"/>
</dbReference>
<protein>
    <recommendedName>
        <fullName evidence="10">Metal-nicotianamine transporter YSL6</fullName>
    </recommendedName>
</protein>
<keyword evidence="6 7" id="KW-0472">Membrane</keyword>
<dbReference type="NCBIfam" id="TIGR00728">
    <property type="entry name" value="OPT_sfam"/>
    <property type="match status" value="1"/>
</dbReference>
<dbReference type="InterPro" id="IPR045035">
    <property type="entry name" value="YSL-like"/>
</dbReference>
<evidence type="ECO:0000256" key="3">
    <source>
        <dbReference type="ARBA" id="ARBA00022448"/>
    </source>
</evidence>
<dbReference type="PANTHER" id="PTHR31645:SF0">
    <property type="entry name" value="OLIGOPEPTIDE TRANSPORTER YGL114W-RELATED"/>
    <property type="match status" value="1"/>
</dbReference>
<reference evidence="8 9" key="1">
    <citation type="journal article" date="2020" name="Nat. Food">
        <title>A phased Vanilla planifolia genome enables genetic improvement of flavour and production.</title>
        <authorList>
            <person name="Hasing T."/>
            <person name="Tang H."/>
            <person name="Brym M."/>
            <person name="Khazi F."/>
            <person name="Huang T."/>
            <person name="Chambers A.H."/>
        </authorList>
    </citation>
    <scope>NUCLEOTIDE SEQUENCE [LARGE SCALE GENOMIC DNA]</scope>
    <source>
        <tissue evidence="8">Leaf</tissue>
    </source>
</reference>
<evidence type="ECO:0000256" key="1">
    <source>
        <dbReference type="ARBA" id="ARBA00004141"/>
    </source>
</evidence>
<name>A0A835RJR3_VANPL</name>
<accession>A0A835RJR3</accession>
<dbReference type="GO" id="GO:0005774">
    <property type="term" value="C:vacuolar membrane"/>
    <property type="evidence" value="ECO:0007669"/>
    <property type="project" value="TreeGrafter"/>
</dbReference>
<evidence type="ECO:0000256" key="4">
    <source>
        <dbReference type="ARBA" id="ARBA00022692"/>
    </source>
</evidence>
<sequence>MAAISISTIPIIFPQMRWYLVLSCYIVAPVLAFCNSYGTGLTDWNLASTYGKIGLFIFSSLVGSNGGVIAGLAACGVMMSIVSTAADLMQDFKTGYLTLSSPRSMFVSQLVGTALGCVVAPLTFWLYWTAFDIGAPDGVYKAPYAVIYREMAILGIEGFSSLPKHCLEICCIFFLMAILVNFLRDYTPKHISALIPIPMAMAVPFYIGAYFAIDMFVGTLILFVWEKMNREDADEFAGAVASGLICGDGIWTVPSAILSILRVNPPICMYFGPASSR</sequence>
<dbReference type="PANTHER" id="PTHR31645">
    <property type="entry name" value="OLIGOPEPTIDE TRANSPORTER YGL114W-RELATED"/>
    <property type="match status" value="1"/>
</dbReference>
<comment type="caution">
    <text evidence="8">The sequence shown here is derived from an EMBL/GenBank/DDBJ whole genome shotgun (WGS) entry which is preliminary data.</text>
</comment>
<evidence type="ECO:0000256" key="5">
    <source>
        <dbReference type="ARBA" id="ARBA00022989"/>
    </source>
</evidence>
<feature type="transmembrane region" description="Helical" evidence="7">
    <location>
        <begin position="18"/>
        <end position="41"/>
    </location>
</feature>
<dbReference type="InterPro" id="IPR004813">
    <property type="entry name" value="OPT"/>
</dbReference>
<evidence type="ECO:0000313" key="9">
    <source>
        <dbReference type="Proteomes" id="UP000639772"/>
    </source>
</evidence>
<evidence type="ECO:0008006" key="10">
    <source>
        <dbReference type="Google" id="ProtNLM"/>
    </source>
</evidence>
<dbReference type="GO" id="GO:0035673">
    <property type="term" value="F:oligopeptide transmembrane transporter activity"/>
    <property type="evidence" value="ECO:0007669"/>
    <property type="project" value="InterPro"/>
</dbReference>
<feature type="transmembrane region" description="Helical" evidence="7">
    <location>
        <begin position="106"/>
        <end position="128"/>
    </location>
</feature>
<evidence type="ECO:0000256" key="2">
    <source>
        <dbReference type="ARBA" id="ARBA00010276"/>
    </source>
</evidence>
<feature type="transmembrane region" description="Helical" evidence="7">
    <location>
        <begin position="166"/>
        <end position="183"/>
    </location>
</feature>
<evidence type="ECO:0000256" key="7">
    <source>
        <dbReference type="SAM" id="Phobius"/>
    </source>
</evidence>
<keyword evidence="5 7" id="KW-1133">Transmembrane helix</keyword>
<evidence type="ECO:0000256" key="6">
    <source>
        <dbReference type="ARBA" id="ARBA00023136"/>
    </source>
</evidence>
<organism evidence="8 9">
    <name type="scientific">Vanilla planifolia</name>
    <name type="common">Vanilla</name>
    <dbReference type="NCBI Taxonomy" id="51239"/>
    <lineage>
        <taxon>Eukaryota</taxon>
        <taxon>Viridiplantae</taxon>
        <taxon>Streptophyta</taxon>
        <taxon>Embryophyta</taxon>
        <taxon>Tracheophyta</taxon>
        <taxon>Spermatophyta</taxon>
        <taxon>Magnoliopsida</taxon>
        <taxon>Liliopsida</taxon>
        <taxon>Asparagales</taxon>
        <taxon>Orchidaceae</taxon>
        <taxon>Vanilloideae</taxon>
        <taxon>Vanilleae</taxon>
        <taxon>Vanilla</taxon>
    </lineage>
</organism>
<dbReference type="OrthoDB" id="627262at2759"/>
<dbReference type="AlphaFoldDB" id="A0A835RJR3"/>